<sequence length="1432" mass="156933">MSAALNWTQWRWLSWLAPSVLLLRANSEIILLVIMAIHGTFCILLQPLYRQGLSKGTRARLTTTASITVALSAAATYAAGSRTSSGRALPWSIVAGHALNVYSVPKTAMASRSVIDGTISALFLLALEFIRHGREAGCLANSWSSAFYISLSAVPLIWFLSVPRGKADVREGLAVDQQDTASLFALLLFLWPRKVFLYKNLRSKEVRAIPQLSTTLQAAQLTIRHRQFARRLASRRLGFVLLMEYLGPLTLQFVFAILNALALLGPNLVTYRLLEHLSGKQDNGGHDSLFLALLLGVSKFLPIILGAWMKWIGSSMIYIPMRNTLSALAYQKILSLPTVGISAEDKKPQGKSSWLQMDALSLRACYWISNCYVVVGLSTQLISTTAVLVVLVGWKSVAIAVAAVLLITPIHTQMTKHWTAMLVQNWKFGRDRSAVLHDALLAIRQIKLSAAESSWKQRIYQIREKEMRGYSRIAWLRFWMVIVGNISPAILSGVPIYVYAWQGHALTASVAFTFINLFNDFQSKLSAIPRELPAIRAGWASAVELDAFLRKAEICEPQFVPSDTLSLRNATITWHSSGSETEAFRLENLEADFPTGKLSIITGKTGCGKSLLLSALAGEAKILSGDIGRPPSPPSPLSKHGKNSIAESWVQPGTFALVSQNPWMDNASIQDNILFGLPMNEERYARVLYCCALEKDLTKLKDGDMAVISIKGVSLSGGQRSRIALARALYSRASFLLMDDVLSAVDAEICEWIVDKALCGTLANGRTRVLVTHHQDQVRTRISYRLRILNQTAMAELVSNPPTPTGDGFDYTLSCWQREHRSDRATPTRPAKPGTVEEGFRIAPYIMYFNASGGTASWLPALASLIVCEWSRIAAYSWLEEWVSGAEDQTRAATRQPTVTPGQAYMLMSALTTLTLSLRGVVMFRIYRTASKRLFGQIIDHVFGAPLQWIESASHGDILHCCDRDMRNVDEGLTYAIGPLFALVSQLVTFIWKSASMSWYDTPIMIGLFYLFFIVGRDLIPATKCLAAIEAAVSSAYLQHRSSLYAADGVPTARAYGMRDHFFHRANQTLDRRASSMWYSSLHSIVTEFQIGSLGAAYVALSCYSIAISGLGAGAVGTTLSFAMQLSETVSGCIKHLTAMNSGLVAAEKLESYGSVEQEPVGGLDIGDSWPEEGKLQVSNYTAGYGPGLPDTLRDVSFTLEPGERVGVVGRTGAGKSTLALSFARLIEQRGGTICIDSVDISHIKPEVLRRRILIIPQDPHLFGDTLRAVIDPDGAHTDEDLVACLQHFQFLSSVNSSGGNNSASGALHLSSMVSDGGANLSQGQRQILCLVKATLLRKKVVIMDEATSAVDIETDSAIQGVIQEGLRDTTVIVIAHRLATVAHLDKVLVMQDGTVVEFGRPAELYQLKGRFWALVNHSVDKDDLVQVFSEK</sequence>
<keyword evidence="2" id="KW-1185">Reference proteome</keyword>
<reference evidence="1" key="1">
    <citation type="submission" date="2022-08" db="EMBL/GenBank/DDBJ databases">
        <title>Genome Sequence of Lecanicillium fungicola.</title>
        <authorList>
            <person name="Buettner E."/>
        </authorList>
    </citation>
    <scope>NUCLEOTIDE SEQUENCE</scope>
    <source>
        <strain evidence="1">Babe33</strain>
    </source>
</reference>
<comment type="caution">
    <text evidence="1">The sequence shown here is derived from an EMBL/GenBank/DDBJ whole genome shotgun (WGS) entry which is preliminary data.</text>
</comment>
<evidence type="ECO:0000313" key="1">
    <source>
        <dbReference type="EMBL" id="KAJ2977894.1"/>
    </source>
</evidence>
<name>A0ACC1NFQ7_9HYPO</name>
<dbReference type="Proteomes" id="UP001143910">
    <property type="component" value="Unassembled WGS sequence"/>
</dbReference>
<evidence type="ECO:0000313" key="2">
    <source>
        <dbReference type="Proteomes" id="UP001143910"/>
    </source>
</evidence>
<accession>A0ACC1NFQ7</accession>
<protein>
    <submittedName>
        <fullName evidence="1">Uncharacterized protein</fullName>
    </submittedName>
</protein>
<gene>
    <name evidence="1" type="ORF">NQ176_g4114</name>
</gene>
<dbReference type="EMBL" id="JANJQO010000428">
    <property type="protein sequence ID" value="KAJ2977894.1"/>
    <property type="molecule type" value="Genomic_DNA"/>
</dbReference>
<proteinExistence type="predicted"/>
<organism evidence="1 2">
    <name type="scientific">Zarea fungicola</name>
    <dbReference type="NCBI Taxonomy" id="93591"/>
    <lineage>
        <taxon>Eukaryota</taxon>
        <taxon>Fungi</taxon>
        <taxon>Dikarya</taxon>
        <taxon>Ascomycota</taxon>
        <taxon>Pezizomycotina</taxon>
        <taxon>Sordariomycetes</taxon>
        <taxon>Hypocreomycetidae</taxon>
        <taxon>Hypocreales</taxon>
        <taxon>Cordycipitaceae</taxon>
        <taxon>Zarea</taxon>
    </lineage>
</organism>